<dbReference type="GO" id="GO:0016810">
    <property type="term" value="F:hydrolase activity, acting on carbon-nitrogen (but not peptide) bonds"/>
    <property type="evidence" value="ECO:0007669"/>
    <property type="project" value="InterPro"/>
</dbReference>
<evidence type="ECO:0000256" key="2">
    <source>
        <dbReference type="SAM" id="SignalP"/>
    </source>
</evidence>
<dbReference type="PANTHER" id="PTHR43135:SF3">
    <property type="entry name" value="ALPHA-D-RIBOSE 1-METHYLPHOSPHONATE 5-TRIPHOSPHATE DIPHOSPHATASE"/>
    <property type="match status" value="1"/>
</dbReference>
<dbReference type="Gene3D" id="2.30.40.10">
    <property type="entry name" value="Urease, subunit C, domain 1"/>
    <property type="match status" value="1"/>
</dbReference>
<dbReference type="PANTHER" id="PTHR43135">
    <property type="entry name" value="ALPHA-D-RIBOSE 1-METHYLPHOSPHONATE 5-TRIPHOSPHATE DIPHOSPHATASE"/>
    <property type="match status" value="1"/>
</dbReference>
<evidence type="ECO:0000313" key="5">
    <source>
        <dbReference type="Proteomes" id="UP000320390"/>
    </source>
</evidence>
<evidence type="ECO:0000259" key="3">
    <source>
        <dbReference type="Pfam" id="PF01979"/>
    </source>
</evidence>
<dbReference type="InterPro" id="IPR006680">
    <property type="entry name" value="Amidohydro-rel"/>
</dbReference>
<feature type="region of interest" description="Disordered" evidence="1">
    <location>
        <begin position="284"/>
        <end position="307"/>
    </location>
</feature>
<dbReference type="InterPro" id="IPR051781">
    <property type="entry name" value="Metallo-dep_Hydrolase"/>
</dbReference>
<feature type="chain" id="PRO_5021748774" evidence="2">
    <location>
        <begin position="43"/>
        <end position="497"/>
    </location>
</feature>
<proteinExistence type="predicted"/>
<feature type="domain" description="Amidohydrolase-related" evidence="3">
    <location>
        <begin position="268"/>
        <end position="483"/>
    </location>
</feature>
<dbReference type="Pfam" id="PF01979">
    <property type="entry name" value="Amidohydro_1"/>
    <property type="match status" value="1"/>
</dbReference>
<dbReference type="Gene3D" id="3.20.20.140">
    <property type="entry name" value="Metal-dependent hydrolases"/>
    <property type="match status" value="1"/>
</dbReference>
<keyword evidence="2" id="KW-0732">Signal</keyword>
<dbReference type="InterPro" id="IPR032466">
    <property type="entry name" value="Metal_Hydrolase"/>
</dbReference>
<gene>
    <name evidence="4" type="ORF">Poly30_46690</name>
</gene>
<name>A0A518EYF9_9BACT</name>
<dbReference type="AlphaFoldDB" id="A0A518EYF9"/>
<dbReference type="EMBL" id="CP036434">
    <property type="protein sequence ID" value="QDV09112.1"/>
    <property type="molecule type" value="Genomic_DNA"/>
</dbReference>
<accession>A0A518EYF9</accession>
<organism evidence="4 5">
    <name type="scientific">Saltatorellus ferox</name>
    <dbReference type="NCBI Taxonomy" id="2528018"/>
    <lineage>
        <taxon>Bacteria</taxon>
        <taxon>Pseudomonadati</taxon>
        <taxon>Planctomycetota</taxon>
        <taxon>Planctomycetia</taxon>
        <taxon>Planctomycetia incertae sedis</taxon>
        <taxon>Saltatorellus</taxon>
    </lineage>
</organism>
<feature type="signal peptide" evidence="2">
    <location>
        <begin position="1"/>
        <end position="42"/>
    </location>
</feature>
<dbReference type="SUPFAM" id="SSF51556">
    <property type="entry name" value="Metallo-dependent hydrolases"/>
    <property type="match status" value="1"/>
</dbReference>
<reference evidence="4 5" key="1">
    <citation type="submission" date="2019-02" db="EMBL/GenBank/DDBJ databases">
        <title>Deep-cultivation of Planctomycetes and their phenomic and genomic characterization uncovers novel biology.</title>
        <authorList>
            <person name="Wiegand S."/>
            <person name="Jogler M."/>
            <person name="Boedeker C."/>
            <person name="Pinto D."/>
            <person name="Vollmers J."/>
            <person name="Rivas-Marin E."/>
            <person name="Kohn T."/>
            <person name="Peeters S.H."/>
            <person name="Heuer A."/>
            <person name="Rast P."/>
            <person name="Oberbeckmann S."/>
            <person name="Bunk B."/>
            <person name="Jeske O."/>
            <person name="Meyerdierks A."/>
            <person name="Storesund J.E."/>
            <person name="Kallscheuer N."/>
            <person name="Luecker S."/>
            <person name="Lage O.M."/>
            <person name="Pohl T."/>
            <person name="Merkel B.J."/>
            <person name="Hornburger P."/>
            <person name="Mueller R.-W."/>
            <person name="Bruemmer F."/>
            <person name="Labrenz M."/>
            <person name="Spormann A.M."/>
            <person name="Op den Camp H."/>
            <person name="Overmann J."/>
            <person name="Amann R."/>
            <person name="Jetten M.S.M."/>
            <person name="Mascher T."/>
            <person name="Medema M.H."/>
            <person name="Devos D.P."/>
            <person name="Kaster A.-K."/>
            <person name="Ovreas L."/>
            <person name="Rohde M."/>
            <person name="Galperin M.Y."/>
            <person name="Jogler C."/>
        </authorList>
    </citation>
    <scope>NUCLEOTIDE SEQUENCE [LARGE SCALE GENOMIC DNA]</scope>
    <source>
        <strain evidence="4 5">Poly30</strain>
    </source>
</reference>
<dbReference type="RefSeq" id="WP_419190527.1">
    <property type="nucleotide sequence ID" value="NZ_CP036434.1"/>
</dbReference>
<feature type="compositionally biased region" description="Basic and acidic residues" evidence="1">
    <location>
        <begin position="294"/>
        <end position="307"/>
    </location>
</feature>
<evidence type="ECO:0000313" key="4">
    <source>
        <dbReference type="EMBL" id="QDV09112.1"/>
    </source>
</evidence>
<dbReference type="Proteomes" id="UP000320390">
    <property type="component" value="Chromosome"/>
</dbReference>
<sequence precursor="true">MRTSYQRPQAAIAPTFRGAASALAATAALAMAALHLGGNAQAGQEAGSDAEPVRSQALFLTAKRLIVSPGNVLENASVLVEDGKITAVGTDLKAPEGAQAIQGEVICAAFMDPWSTAGFDTGSVNSRDLNAATMATDALDPYGEKAVLEELAASGVLLTRSQVGLASDISGFGAVLRTPSAEVVLEDASMSAAIGAESPGFSPDQFGGRGGPQGFSFGPQSIDPIDRIGQIDKLVSELAAGQKYAEDMAEYEKELAEWKAAIADKEKELEDDFKKAKKAREKAVKDAEEDGEEVKEKKYKEDRRPREPRYDAEKAAFARVVQGEVPMVVHAERALEIRDLLRSTEPFKRLRLVIAGGTSALACKKELRERGVTVIVAPSPANPGGPVGELDPGLSLAAELDAAGVNVLIGTGNASALASRDLPLLAALAVGHGLDRDTALRAITSGPAATFDVADQVGTVKRGHAADLLVLSGDPLSSSSRVLAAISGGAVVPQATK</sequence>
<dbReference type="InterPro" id="IPR011059">
    <property type="entry name" value="Metal-dep_hydrolase_composite"/>
</dbReference>
<evidence type="ECO:0000256" key="1">
    <source>
        <dbReference type="SAM" id="MobiDB-lite"/>
    </source>
</evidence>
<keyword evidence="5" id="KW-1185">Reference proteome</keyword>
<dbReference type="SUPFAM" id="SSF51338">
    <property type="entry name" value="Composite domain of metallo-dependent hydrolases"/>
    <property type="match status" value="1"/>
</dbReference>
<protein>
    <submittedName>
        <fullName evidence="4">Imidazolonepropionase</fullName>
    </submittedName>
</protein>